<evidence type="ECO:0000313" key="5">
    <source>
        <dbReference type="Proteomes" id="UP001164743"/>
    </source>
</evidence>
<gene>
    <name evidence="4" type="ORF">PtA15_12A129</name>
</gene>
<reference evidence="4" key="1">
    <citation type="submission" date="2022-10" db="EMBL/GenBank/DDBJ databases">
        <title>Puccinia triticina Genome sequencing and assembly.</title>
        <authorList>
            <person name="Li C."/>
        </authorList>
    </citation>
    <scope>NUCLEOTIDE SEQUENCE</scope>
    <source>
        <strain evidence="4">Pt15</strain>
    </source>
</reference>
<dbReference type="PANTHER" id="PTHR33630:SF9">
    <property type="entry name" value="CUTINASE 4"/>
    <property type="match status" value="1"/>
</dbReference>
<dbReference type="SUPFAM" id="SSF53474">
    <property type="entry name" value="alpha/beta-Hydrolases"/>
    <property type="match status" value="1"/>
</dbReference>
<dbReference type="Proteomes" id="UP001164743">
    <property type="component" value="Chromosome 12A"/>
</dbReference>
<keyword evidence="1" id="KW-0378">Hydrolase</keyword>
<evidence type="ECO:0000256" key="1">
    <source>
        <dbReference type="ARBA" id="ARBA00022801"/>
    </source>
</evidence>
<dbReference type="SMART" id="SM01110">
    <property type="entry name" value="Cutinase"/>
    <property type="match status" value="1"/>
</dbReference>
<evidence type="ECO:0000313" key="4">
    <source>
        <dbReference type="EMBL" id="WAQ90143.1"/>
    </source>
</evidence>
<dbReference type="Gene3D" id="3.40.50.1820">
    <property type="entry name" value="alpha/beta hydrolase"/>
    <property type="match status" value="1"/>
</dbReference>
<name>A0ABY7CXW6_9BASI</name>
<dbReference type="PANTHER" id="PTHR33630">
    <property type="entry name" value="CUTINASE RV1984C-RELATED-RELATED"/>
    <property type="match status" value="1"/>
</dbReference>
<feature type="region of interest" description="Disordered" evidence="3">
    <location>
        <begin position="125"/>
        <end position="184"/>
    </location>
</feature>
<protein>
    <recommendedName>
        <fullName evidence="6">Cutinase</fullName>
    </recommendedName>
</protein>
<keyword evidence="2" id="KW-1015">Disulfide bond</keyword>
<proteinExistence type="predicted"/>
<accession>A0ABY7CXW6</accession>
<feature type="compositionally biased region" description="Low complexity" evidence="3">
    <location>
        <begin position="135"/>
        <end position="159"/>
    </location>
</feature>
<dbReference type="EMBL" id="CP110432">
    <property type="protein sequence ID" value="WAQ90143.1"/>
    <property type="molecule type" value="Genomic_DNA"/>
</dbReference>
<dbReference type="InterPro" id="IPR029058">
    <property type="entry name" value="AB_hydrolase_fold"/>
</dbReference>
<keyword evidence="5" id="KW-1185">Reference proteome</keyword>
<dbReference type="GeneID" id="77802602"/>
<evidence type="ECO:0008006" key="6">
    <source>
        <dbReference type="Google" id="ProtNLM"/>
    </source>
</evidence>
<dbReference type="InterPro" id="IPR000675">
    <property type="entry name" value="Cutinase/axe"/>
</dbReference>
<sequence>MIPSQYATILVVLVNLQEQTICAGGIQRIRRQFDFSKLAGGGFKMPDFGGGASGGLGGWGAGLGGGGLGGGGLGGGGLGTAGGGTGDASDSGAGSNFASLFSGGPGGGMALTSLFSGGLGGGGGGFGSAPGGDGVDTSSSTTTASTDDSVKSSADVSPADNKKKKKPASKPSTAGPAPPGCKAYRMIGARGTTEGPSGSIAYSALEKKILGAVPGGAIDELQYDTSADYSYTVTQGAQTGIKMITTELAKCPNTLYALFGYSKGSMVISQVLSSNKIPSANIAAVVLYGNPYFKAGARQNKCSAKTGAGIAGMMSVKLPEDIVDRVFDCCNTGDTICQTAGTILAHLSYGDGEHMAGAFDFVVKNLQALLGKN</sequence>
<evidence type="ECO:0000256" key="2">
    <source>
        <dbReference type="ARBA" id="ARBA00023157"/>
    </source>
</evidence>
<dbReference type="Pfam" id="PF01083">
    <property type="entry name" value="Cutinase"/>
    <property type="match status" value="1"/>
</dbReference>
<feature type="compositionally biased region" description="Gly residues" evidence="3">
    <location>
        <begin position="125"/>
        <end position="134"/>
    </location>
</feature>
<organism evidence="4 5">
    <name type="scientific">Puccinia triticina</name>
    <dbReference type="NCBI Taxonomy" id="208348"/>
    <lineage>
        <taxon>Eukaryota</taxon>
        <taxon>Fungi</taxon>
        <taxon>Dikarya</taxon>
        <taxon>Basidiomycota</taxon>
        <taxon>Pucciniomycotina</taxon>
        <taxon>Pucciniomycetes</taxon>
        <taxon>Pucciniales</taxon>
        <taxon>Pucciniaceae</taxon>
        <taxon>Puccinia</taxon>
    </lineage>
</organism>
<evidence type="ECO:0000256" key="3">
    <source>
        <dbReference type="SAM" id="MobiDB-lite"/>
    </source>
</evidence>
<dbReference type="RefSeq" id="XP_053025698.1">
    <property type="nucleotide sequence ID" value="XM_053161707.1"/>
</dbReference>